<comment type="caution">
    <text evidence="1">The sequence shown here is derived from an EMBL/GenBank/DDBJ whole genome shotgun (WGS) entry which is preliminary data.</text>
</comment>
<name>A0ABT2U6R4_9FIRM</name>
<sequence length="46" mass="4881">MKAEKMPAVIPGSFASPEAIDHIMVQKFVMASPAVPAGTGTEPFRH</sequence>
<dbReference type="RefSeq" id="WP_243182477.1">
    <property type="nucleotide sequence ID" value="NZ_JAOQJE010000021.1"/>
</dbReference>
<gene>
    <name evidence="1" type="ORF">OCV66_14630</name>
</gene>
<organism evidence="1 2">
    <name type="scientific">Agathobaculum ammoniilyticum</name>
    <dbReference type="NCBI Taxonomy" id="2981778"/>
    <lineage>
        <taxon>Bacteria</taxon>
        <taxon>Bacillati</taxon>
        <taxon>Bacillota</taxon>
        <taxon>Clostridia</taxon>
        <taxon>Eubacteriales</taxon>
        <taxon>Butyricicoccaceae</taxon>
        <taxon>Agathobaculum</taxon>
    </lineage>
</organism>
<reference evidence="1 2" key="1">
    <citation type="journal article" date="2021" name="ISME Commun">
        <title>Automated analysis of genomic sequences facilitates high-throughput and comprehensive description of bacteria.</title>
        <authorList>
            <person name="Hitch T.C.A."/>
        </authorList>
    </citation>
    <scope>NUCLEOTIDE SEQUENCE [LARGE SCALE GENOMIC DNA]</scope>
    <source>
        <strain evidence="1 2">Sanger_34</strain>
    </source>
</reference>
<proteinExistence type="predicted"/>
<dbReference type="Proteomes" id="UP001652397">
    <property type="component" value="Unassembled WGS sequence"/>
</dbReference>
<dbReference type="EMBL" id="JAOQJE010000021">
    <property type="protein sequence ID" value="MCU6790309.1"/>
    <property type="molecule type" value="Genomic_DNA"/>
</dbReference>
<protein>
    <submittedName>
        <fullName evidence="1">Uncharacterized protein</fullName>
    </submittedName>
</protein>
<accession>A0ABT2U6R4</accession>
<evidence type="ECO:0000313" key="1">
    <source>
        <dbReference type="EMBL" id="MCU6790309.1"/>
    </source>
</evidence>
<evidence type="ECO:0000313" key="2">
    <source>
        <dbReference type="Proteomes" id="UP001652397"/>
    </source>
</evidence>
<keyword evidence="2" id="KW-1185">Reference proteome</keyword>